<keyword evidence="3" id="KW-0393">Immunoglobulin domain</keyword>
<dbReference type="InterPro" id="IPR036179">
    <property type="entry name" value="Ig-like_dom_sf"/>
</dbReference>
<sequence>LQTVKVQGNDISHKLQISKVRKKDEGLYECRVTDANYGDLQEYKAQAFLKVNANSHSRRMQAFEASPMWLQDMKPRKNISAAVPSSIHNSANQRVRATSSPEAAAKIPKQSPQSASIPSASYIRSVCSPTVTKIQIANLDATSAASPISTAVIPSAAVVACDTDEGFWPPNHSHRAIITTKVTSTSLQKSKSPVKSTERTAKLTLTSNHHSAPNVL</sequence>
<dbReference type="SUPFAM" id="SSF48726">
    <property type="entry name" value="Immunoglobulin"/>
    <property type="match status" value="1"/>
</dbReference>
<dbReference type="InterPro" id="IPR013783">
    <property type="entry name" value="Ig-like_fold"/>
</dbReference>
<dbReference type="InterPro" id="IPR051102">
    <property type="entry name" value="IgSF_V-set/TM_domain"/>
</dbReference>
<accession>A0A091PBW8</accession>
<feature type="non-terminal residue" evidence="5">
    <location>
        <position position="1"/>
    </location>
</feature>
<keyword evidence="5" id="KW-0812">Transmembrane</keyword>
<dbReference type="Gene3D" id="2.60.40.10">
    <property type="entry name" value="Immunoglobulins"/>
    <property type="match status" value="1"/>
</dbReference>
<gene>
    <name evidence="5" type="ORF">N329_10118</name>
</gene>
<keyword evidence="5" id="KW-0472">Membrane</keyword>
<dbReference type="PANTHER" id="PTHR12207">
    <property type="entry name" value="V-SET AND TRANSMEMBRANE DOMAIN-CONTAINING PROTEIN"/>
    <property type="match status" value="1"/>
</dbReference>
<evidence type="ECO:0000313" key="5">
    <source>
        <dbReference type="EMBL" id="KFQ04871.1"/>
    </source>
</evidence>
<reference evidence="5 6" key="1">
    <citation type="submission" date="2014-04" db="EMBL/GenBank/DDBJ databases">
        <title>Genome evolution of avian class.</title>
        <authorList>
            <person name="Zhang G."/>
            <person name="Li C."/>
        </authorList>
    </citation>
    <scope>NUCLEOTIDE SEQUENCE [LARGE SCALE GENOMIC DNA]</scope>
    <source>
        <strain evidence="5">BGI_N329</strain>
    </source>
</reference>
<dbReference type="Proteomes" id="UP000054379">
    <property type="component" value="Unassembled WGS sequence"/>
</dbReference>
<dbReference type="GO" id="GO:0016020">
    <property type="term" value="C:membrane"/>
    <property type="evidence" value="ECO:0007669"/>
    <property type="project" value="TreeGrafter"/>
</dbReference>
<evidence type="ECO:0000256" key="4">
    <source>
        <dbReference type="SAM" id="MobiDB-lite"/>
    </source>
</evidence>
<evidence type="ECO:0000256" key="1">
    <source>
        <dbReference type="ARBA" id="ARBA00022729"/>
    </source>
</evidence>
<protein>
    <submittedName>
        <fullName evidence="5">V-set and transmembrane domain-containing protein 2A</fullName>
    </submittedName>
</protein>
<dbReference type="CDD" id="cd00096">
    <property type="entry name" value="Ig"/>
    <property type="match status" value="1"/>
</dbReference>
<evidence type="ECO:0000256" key="2">
    <source>
        <dbReference type="ARBA" id="ARBA00023157"/>
    </source>
</evidence>
<organism evidence="5 6">
    <name type="scientific">Haliaeetus albicilla</name>
    <name type="common">White-tailed sea-eagle</name>
    <name type="synonym">Falco albicilla</name>
    <dbReference type="NCBI Taxonomy" id="8969"/>
    <lineage>
        <taxon>Eukaryota</taxon>
        <taxon>Metazoa</taxon>
        <taxon>Chordata</taxon>
        <taxon>Craniata</taxon>
        <taxon>Vertebrata</taxon>
        <taxon>Euteleostomi</taxon>
        <taxon>Archelosauria</taxon>
        <taxon>Archosauria</taxon>
        <taxon>Dinosauria</taxon>
        <taxon>Saurischia</taxon>
        <taxon>Theropoda</taxon>
        <taxon>Coelurosauria</taxon>
        <taxon>Aves</taxon>
        <taxon>Neognathae</taxon>
        <taxon>Neoaves</taxon>
        <taxon>Telluraves</taxon>
        <taxon>Accipitrimorphae</taxon>
        <taxon>Accipitriformes</taxon>
        <taxon>Accipitridae</taxon>
        <taxon>Accipitrinae</taxon>
        <taxon>Haliaeetus</taxon>
    </lineage>
</organism>
<name>A0A091PBW8_HALAL</name>
<feature type="non-terminal residue" evidence="5">
    <location>
        <position position="216"/>
    </location>
</feature>
<evidence type="ECO:0000313" key="6">
    <source>
        <dbReference type="Proteomes" id="UP000054379"/>
    </source>
</evidence>
<dbReference type="AlphaFoldDB" id="A0A091PBW8"/>
<keyword evidence="2" id="KW-1015">Disulfide bond</keyword>
<feature type="region of interest" description="Disordered" evidence="4">
    <location>
        <begin position="86"/>
        <end position="116"/>
    </location>
</feature>
<evidence type="ECO:0000256" key="3">
    <source>
        <dbReference type="ARBA" id="ARBA00023319"/>
    </source>
</evidence>
<dbReference type="PANTHER" id="PTHR12207:SF23">
    <property type="entry name" value="V-SET AND TRANSMEMBRANE DOMAIN-CONTAINING PROTEIN 2A"/>
    <property type="match status" value="1"/>
</dbReference>
<proteinExistence type="predicted"/>
<feature type="compositionally biased region" description="Polar residues" evidence="4">
    <location>
        <begin position="86"/>
        <end position="101"/>
    </location>
</feature>
<keyword evidence="1" id="KW-0732">Signal</keyword>
<dbReference type="EMBL" id="KK655892">
    <property type="protein sequence ID" value="KFQ04871.1"/>
    <property type="molecule type" value="Genomic_DNA"/>
</dbReference>